<dbReference type="OrthoDB" id="2804728at2759"/>
<name>A0A165FC16_EXIGL</name>
<reference evidence="2 3" key="1">
    <citation type="journal article" date="2016" name="Mol. Biol. Evol.">
        <title>Comparative Genomics of Early-Diverging Mushroom-Forming Fungi Provides Insights into the Origins of Lignocellulose Decay Capabilities.</title>
        <authorList>
            <person name="Nagy L.G."/>
            <person name="Riley R."/>
            <person name="Tritt A."/>
            <person name="Adam C."/>
            <person name="Daum C."/>
            <person name="Floudas D."/>
            <person name="Sun H."/>
            <person name="Yadav J.S."/>
            <person name="Pangilinan J."/>
            <person name="Larsson K.H."/>
            <person name="Matsuura K."/>
            <person name="Barry K."/>
            <person name="Labutti K."/>
            <person name="Kuo R."/>
            <person name="Ohm R.A."/>
            <person name="Bhattacharya S.S."/>
            <person name="Shirouzu T."/>
            <person name="Yoshinaga Y."/>
            <person name="Martin F.M."/>
            <person name="Grigoriev I.V."/>
            <person name="Hibbett D.S."/>
        </authorList>
    </citation>
    <scope>NUCLEOTIDE SEQUENCE [LARGE SCALE GENOMIC DNA]</scope>
    <source>
        <strain evidence="2 3">HHB12029</strain>
    </source>
</reference>
<dbReference type="InterPro" id="IPR036047">
    <property type="entry name" value="F-box-like_dom_sf"/>
</dbReference>
<dbReference type="Gene3D" id="1.20.1280.50">
    <property type="match status" value="1"/>
</dbReference>
<dbReference type="EMBL" id="KV426091">
    <property type="protein sequence ID" value="KZV88751.1"/>
    <property type="molecule type" value="Genomic_DNA"/>
</dbReference>
<evidence type="ECO:0000313" key="3">
    <source>
        <dbReference type="Proteomes" id="UP000077266"/>
    </source>
</evidence>
<dbReference type="InterPro" id="IPR001810">
    <property type="entry name" value="F-box_dom"/>
</dbReference>
<dbReference type="PROSITE" id="PS50181">
    <property type="entry name" value="FBOX"/>
    <property type="match status" value="1"/>
</dbReference>
<protein>
    <recommendedName>
        <fullName evidence="1">F-box domain-containing protein</fullName>
    </recommendedName>
</protein>
<dbReference type="Pfam" id="PF12937">
    <property type="entry name" value="F-box-like"/>
    <property type="match status" value="1"/>
</dbReference>
<feature type="domain" description="F-box" evidence="1">
    <location>
        <begin position="4"/>
        <end position="51"/>
    </location>
</feature>
<dbReference type="AlphaFoldDB" id="A0A165FC16"/>
<evidence type="ECO:0000313" key="2">
    <source>
        <dbReference type="EMBL" id="KZV88751.1"/>
    </source>
</evidence>
<gene>
    <name evidence="2" type="ORF">EXIGLDRAFT_722402</name>
</gene>
<dbReference type="SUPFAM" id="SSF81383">
    <property type="entry name" value="F-box domain"/>
    <property type="match status" value="1"/>
</dbReference>
<evidence type="ECO:0000259" key="1">
    <source>
        <dbReference type="PROSITE" id="PS50181"/>
    </source>
</evidence>
<dbReference type="Proteomes" id="UP000077266">
    <property type="component" value="Unassembled WGS sequence"/>
</dbReference>
<proteinExistence type="predicted"/>
<dbReference type="InParanoid" id="A0A165FC16"/>
<organism evidence="2 3">
    <name type="scientific">Exidia glandulosa HHB12029</name>
    <dbReference type="NCBI Taxonomy" id="1314781"/>
    <lineage>
        <taxon>Eukaryota</taxon>
        <taxon>Fungi</taxon>
        <taxon>Dikarya</taxon>
        <taxon>Basidiomycota</taxon>
        <taxon>Agaricomycotina</taxon>
        <taxon>Agaricomycetes</taxon>
        <taxon>Auriculariales</taxon>
        <taxon>Exidiaceae</taxon>
        <taxon>Exidia</taxon>
    </lineage>
</organism>
<sequence length="465" mass="53355">MRLVSGIQRLPPELFCRSFSYLDVANLIDAAHVCSRWRVMAFDHPNYWAHIVVDTESHLALDLLSHRLTQGRGRRLSFVLSYTDRHELVPKRMIPLLQRAVPYARYLVIKVESLYRLHVEQALSQAAPNLERIELRYYAGTHPDLPLTLPLGKGNTLFLGEAARLRSVRLHSIILPTNPIAAFLDVEEVYWDHADTTYQEEFPCYLFDFFPKVKLLRMIGGTCWFTNVPLPQRILDIFKGLKWLDLQFMPDTITSFFHHLPLHGIPEMIISCPDEDGIYNALEPLRSPFHLSITQNVPKEFHITVTGDGQPGLIRHFAEAHRYYYRGSEFTNLLLQNDEFAAQLASFRIHTSRWTMLNPLLPSFSVLPKLIVELDDDTHKVATLPSEPVPCQELVTLVLQAAGDFIYLDAADVISFADRVTTRRIALELRRALIVGSRSLLDLRFESVLYSEEYYEADGQSRAAT</sequence>
<accession>A0A165FC16</accession>
<keyword evidence="3" id="KW-1185">Reference proteome</keyword>